<dbReference type="InterPro" id="IPR042047">
    <property type="entry name" value="SleB_dom1"/>
</dbReference>
<keyword evidence="1" id="KW-0812">Transmembrane</keyword>
<gene>
    <name evidence="3" type="ORF">E6H00_03510</name>
</gene>
<feature type="transmembrane region" description="Helical" evidence="1">
    <location>
        <begin position="32"/>
        <end position="53"/>
    </location>
</feature>
<evidence type="ECO:0000256" key="1">
    <source>
        <dbReference type="SAM" id="Phobius"/>
    </source>
</evidence>
<keyword evidence="1" id="KW-0472">Membrane</keyword>
<dbReference type="AlphaFoldDB" id="A0A537K7H6"/>
<proteinExistence type="predicted"/>
<reference evidence="3 4" key="1">
    <citation type="journal article" date="2019" name="Nat. Microbiol.">
        <title>Mediterranean grassland soil C-N compound turnover is dependent on rainfall and depth, and is mediated by genomically divergent microorganisms.</title>
        <authorList>
            <person name="Diamond S."/>
            <person name="Andeer P.F."/>
            <person name="Li Z."/>
            <person name="Crits-Christoph A."/>
            <person name="Burstein D."/>
            <person name="Anantharaman K."/>
            <person name="Lane K.R."/>
            <person name="Thomas B.C."/>
            <person name="Pan C."/>
            <person name="Northen T.R."/>
            <person name="Banfield J.F."/>
        </authorList>
    </citation>
    <scope>NUCLEOTIDE SEQUENCE [LARGE SCALE GENOMIC DNA]</scope>
    <source>
        <strain evidence="3">NP_3</strain>
    </source>
</reference>
<name>A0A537K7H6_9BACT</name>
<evidence type="ECO:0000313" key="3">
    <source>
        <dbReference type="EMBL" id="TMI91694.1"/>
    </source>
</evidence>
<evidence type="ECO:0000259" key="2">
    <source>
        <dbReference type="Pfam" id="PF07486"/>
    </source>
</evidence>
<feature type="domain" description="Cell wall hydrolase SleB" evidence="2">
    <location>
        <begin position="94"/>
        <end position="206"/>
    </location>
</feature>
<sequence length="207" mass="23529">MFTSLLDEVRIWPLLWRRRLACSWLLRDKGNIAFLAVLGLMVLAVAAIIYLAYQEEAPIEAVPVEAVRREATRAQRRANDLRCLAENIYFEARGEPIAGQYAVAEVTLNRTQAQYFPHTVCEVVHETRWDPGRRRHTADFSWTESGTLSPEDGPAWRQAMTIATAVYDDTNEPLVPGALFYHATSVRPGWASARKTVARIGNHIFYR</sequence>
<keyword evidence="1" id="KW-1133">Transmembrane helix</keyword>
<keyword evidence="3" id="KW-0378">Hydrolase</keyword>
<dbReference type="InterPro" id="IPR011105">
    <property type="entry name" value="Cell_wall_hydrolase_SleB"/>
</dbReference>
<comment type="caution">
    <text evidence="3">The sequence shown here is derived from an EMBL/GenBank/DDBJ whole genome shotgun (WGS) entry which is preliminary data.</text>
</comment>
<dbReference type="Proteomes" id="UP000318509">
    <property type="component" value="Unassembled WGS sequence"/>
</dbReference>
<dbReference type="GO" id="GO:0016787">
    <property type="term" value="F:hydrolase activity"/>
    <property type="evidence" value="ECO:0007669"/>
    <property type="project" value="UniProtKB-KW"/>
</dbReference>
<evidence type="ECO:0000313" key="4">
    <source>
        <dbReference type="Proteomes" id="UP000318509"/>
    </source>
</evidence>
<protein>
    <submittedName>
        <fullName evidence="3">Cell wall hydrolase</fullName>
    </submittedName>
</protein>
<dbReference type="Gene3D" id="1.10.10.2520">
    <property type="entry name" value="Cell wall hydrolase SleB, domain 1"/>
    <property type="match status" value="1"/>
</dbReference>
<dbReference type="EMBL" id="VBAK01000085">
    <property type="protein sequence ID" value="TMI91694.1"/>
    <property type="molecule type" value="Genomic_DNA"/>
</dbReference>
<organism evidence="3 4">
    <name type="scientific">Candidatus Segetimicrobium genomatis</name>
    <dbReference type="NCBI Taxonomy" id="2569760"/>
    <lineage>
        <taxon>Bacteria</taxon>
        <taxon>Bacillati</taxon>
        <taxon>Candidatus Sysuimicrobiota</taxon>
        <taxon>Candidatus Sysuimicrobiia</taxon>
        <taxon>Candidatus Sysuimicrobiales</taxon>
        <taxon>Candidatus Segetimicrobiaceae</taxon>
        <taxon>Candidatus Segetimicrobium</taxon>
    </lineage>
</organism>
<dbReference type="Pfam" id="PF07486">
    <property type="entry name" value="Hydrolase_2"/>
    <property type="match status" value="1"/>
</dbReference>
<accession>A0A537K7H6</accession>